<dbReference type="EMBL" id="JFKC01000048">
    <property type="protein sequence ID" value="OSQ42449.1"/>
    <property type="molecule type" value="Genomic_DNA"/>
</dbReference>
<dbReference type="AlphaFoldDB" id="A0A1X4N890"/>
<sequence>MFSAGQRAKTISVTCRSRRRESDSLAQMFENLRQRARLALATKTCFDRAGVQNELFLHVEPSLMLID</sequence>
<reference evidence="1 2" key="1">
    <citation type="submission" date="2014-03" db="EMBL/GenBank/DDBJ databases">
        <title>The draft genome sequence of Marivita geojedonensis KCTC 23882.</title>
        <authorList>
            <person name="Lai Q."/>
            <person name="Shao Z."/>
        </authorList>
    </citation>
    <scope>NUCLEOTIDE SEQUENCE [LARGE SCALE GENOMIC DNA]</scope>
    <source>
        <strain evidence="1 2">DPG-138</strain>
    </source>
</reference>
<evidence type="ECO:0000313" key="1">
    <source>
        <dbReference type="EMBL" id="OSQ42449.1"/>
    </source>
</evidence>
<dbReference type="Proteomes" id="UP000193926">
    <property type="component" value="Unassembled WGS sequence"/>
</dbReference>
<comment type="caution">
    <text evidence="1">The sequence shown here is derived from an EMBL/GenBank/DDBJ whole genome shotgun (WGS) entry which is preliminary data.</text>
</comment>
<organism evidence="1 2">
    <name type="scientific">Marivita geojedonensis</name>
    <dbReference type="NCBI Taxonomy" id="1123756"/>
    <lineage>
        <taxon>Bacteria</taxon>
        <taxon>Pseudomonadati</taxon>
        <taxon>Pseudomonadota</taxon>
        <taxon>Alphaproteobacteria</taxon>
        <taxon>Rhodobacterales</taxon>
        <taxon>Roseobacteraceae</taxon>
        <taxon>Marivita</taxon>
    </lineage>
</organism>
<accession>A0A1X4N890</accession>
<keyword evidence="2" id="KW-1185">Reference proteome</keyword>
<name>A0A1X4N890_9RHOB</name>
<evidence type="ECO:0000313" key="2">
    <source>
        <dbReference type="Proteomes" id="UP000193926"/>
    </source>
</evidence>
<protein>
    <submittedName>
        <fullName evidence="1">Uncharacterized protein</fullName>
    </submittedName>
</protein>
<proteinExistence type="predicted"/>
<gene>
    <name evidence="1" type="ORF">MGEO_20545</name>
</gene>